<evidence type="ECO:0000313" key="1">
    <source>
        <dbReference type="EMBL" id="PKY38993.1"/>
    </source>
</evidence>
<accession>A0A2I1FXC7</accession>
<protein>
    <submittedName>
        <fullName evidence="1">Uncharacterized protein</fullName>
    </submittedName>
</protein>
<organism evidence="1 2">
    <name type="scientific">Rhizophagus irregularis</name>
    <dbReference type="NCBI Taxonomy" id="588596"/>
    <lineage>
        <taxon>Eukaryota</taxon>
        <taxon>Fungi</taxon>
        <taxon>Fungi incertae sedis</taxon>
        <taxon>Mucoromycota</taxon>
        <taxon>Glomeromycotina</taxon>
        <taxon>Glomeromycetes</taxon>
        <taxon>Glomerales</taxon>
        <taxon>Glomeraceae</taxon>
        <taxon>Rhizophagus</taxon>
    </lineage>
</organism>
<comment type="caution">
    <text evidence="1">The sequence shown here is derived from an EMBL/GenBank/DDBJ whole genome shotgun (WGS) entry which is preliminary data.</text>
</comment>
<gene>
    <name evidence="1" type="ORF">RhiirA4_452100</name>
</gene>
<dbReference type="EMBL" id="LLXI01000048">
    <property type="protein sequence ID" value="PKY38993.1"/>
    <property type="molecule type" value="Genomic_DNA"/>
</dbReference>
<dbReference type="Proteomes" id="UP000234323">
    <property type="component" value="Unassembled WGS sequence"/>
</dbReference>
<keyword evidence="2" id="KW-1185">Reference proteome</keyword>
<reference evidence="1 2" key="1">
    <citation type="submission" date="2015-10" db="EMBL/GenBank/DDBJ databases">
        <title>Genome analyses suggest a sexual origin of heterokaryosis in a supposedly ancient asexual fungus.</title>
        <authorList>
            <person name="Ropars J."/>
            <person name="Sedzielewska K."/>
            <person name="Noel J."/>
            <person name="Charron P."/>
            <person name="Farinelli L."/>
            <person name="Marton T."/>
            <person name="Kruger M."/>
            <person name="Pelin A."/>
            <person name="Brachmann A."/>
            <person name="Corradi N."/>
        </authorList>
    </citation>
    <scope>NUCLEOTIDE SEQUENCE [LARGE SCALE GENOMIC DNA]</scope>
    <source>
        <strain evidence="1 2">A4</strain>
    </source>
</reference>
<sequence length="149" mass="17427">MYNRQNVSIRRSSDWNSKLDDTRKEIAIALNAFYTQVDVKISGLETDTNLKFSDTNKKFSDINRKFSEMDSRNLSRLRNFHLIDLNANLVQIPNENGEVPQRFPQTANHIRDMSDTDIDFLLISYGLPKHENTRENRHMLGKYIGVQHI</sequence>
<dbReference type="AlphaFoldDB" id="A0A2I1FXC7"/>
<evidence type="ECO:0000313" key="2">
    <source>
        <dbReference type="Proteomes" id="UP000234323"/>
    </source>
</evidence>
<proteinExistence type="predicted"/>
<name>A0A2I1FXC7_9GLOM</name>